<proteinExistence type="predicted"/>
<organism evidence="4 5">
    <name type="scientific">Coccomyxa subellipsoidea (strain C-169)</name>
    <name type="common">Green microalga</name>
    <dbReference type="NCBI Taxonomy" id="574566"/>
    <lineage>
        <taxon>Eukaryota</taxon>
        <taxon>Viridiplantae</taxon>
        <taxon>Chlorophyta</taxon>
        <taxon>core chlorophytes</taxon>
        <taxon>Trebouxiophyceae</taxon>
        <taxon>Trebouxiophyceae incertae sedis</taxon>
        <taxon>Coccomyxaceae</taxon>
        <taxon>Coccomyxa</taxon>
        <taxon>Coccomyxa subellipsoidea</taxon>
    </lineage>
</organism>
<dbReference type="GO" id="GO:0009507">
    <property type="term" value="C:chloroplast"/>
    <property type="evidence" value="ECO:0007669"/>
    <property type="project" value="TreeGrafter"/>
</dbReference>
<keyword evidence="2" id="KW-0732">Signal</keyword>
<protein>
    <recommendedName>
        <fullName evidence="1">peptidylprolyl isomerase</fullName>
        <ecNumber evidence="1">5.2.1.8</ecNumber>
    </recommendedName>
</protein>
<evidence type="ECO:0000256" key="1">
    <source>
        <dbReference type="PROSITE-ProRule" id="PRU00277"/>
    </source>
</evidence>
<dbReference type="PANTHER" id="PTHR47717">
    <property type="entry name" value="PEPTIDYL-PROLYL CIS-TRANS ISOMERASE FKBP19, CHLOROPLASTIC"/>
    <property type="match status" value="1"/>
</dbReference>
<keyword evidence="5" id="KW-1185">Reference proteome</keyword>
<dbReference type="InterPro" id="IPR006311">
    <property type="entry name" value="TAT_signal"/>
</dbReference>
<feature type="signal peptide" evidence="2">
    <location>
        <begin position="1"/>
        <end position="26"/>
    </location>
</feature>
<dbReference type="OrthoDB" id="77911at2759"/>
<dbReference type="EMBL" id="AGSI01000002">
    <property type="protein sequence ID" value="EIE26455.1"/>
    <property type="molecule type" value="Genomic_DNA"/>
</dbReference>
<evidence type="ECO:0000259" key="3">
    <source>
        <dbReference type="PROSITE" id="PS50059"/>
    </source>
</evidence>
<dbReference type="GO" id="GO:0003755">
    <property type="term" value="F:peptidyl-prolyl cis-trans isomerase activity"/>
    <property type="evidence" value="ECO:0007669"/>
    <property type="project" value="UniProtKB-KW"/>
</dbReference>
<dbReference type="EC" id="5.2.1.8" evidence="1"/>
<dbReference type="eggNOG" id="KOG0552">
    <property type="taxonomic scope" value="Eukaryota"/>
</dbReference>
<dbReference type="SUPFAM" id="SSF54534">
    <property type="entry name" value="FKBP-like"/>
    <property type="match status" value="1"/>
</dbReference>
<dbReference type="Proteomes" id="UP000007264">
    <property type="component" value="Unassembled WGS sequence"/>
</dbReference>
<dbReference type="RefSeq" id="XP_005650999.1">
    <property type="nucleotide sequence ID" value="XM_005650942.1"/>
</dbReference>
<dbReference type="STRING" id="574566.I0Z736"/>
<dbReference type="InterPro" id="IPR001179">
    <property type="entry name" value="PPIase_FKBP_dom"/>
</dbReference>
<feature type="domain" description="PPIase FKBP-type" evidence="3">
    <location>
        <begin position="75"/>
        <end position="171"/>
    </location>
</feature>
<comment type="caution">
    <text evidence="4">The sequence shown here is derived from an EMBL/GenBank/DDBJ whole genome shotgun (WGS) entry which is preliminary data.</text>
</comment>
<dbReference type="InterPro" id="IPR044208">
    <property type="entry name" value="FKBP19-like"/>
</dbReference>
<dbReference type="Pfam" id="PF00254">
    <property type="entry name" value="FKBP_C"/>
    <property type="match status" value="1"/>
</dbReference>
<dbReference type="GO" id="GO:0009579">
    <property type="term" value="C:thylakoid"/>
    <property type="evidence" value="ECO:0007669"/>
    <property type="project" value="TreeGrafter"/>
</dbReference>
<keyword evidence="1" id="KW-0413">Isomerase</keyword>
<dbReference type="KEGG" id="csl:COCSUDRAFT_39550"/>
<name>I0Z736_COCSC</name>
<dbReference type="Gene3D" id="3.10.50.40">
    <property type="match status" value="1"/>
</dbReference>
<dbReference type="AlphaFoldDB" id="I0Z736"/>
<evidence type="ECO:0000256" key="2">
    <source>
        <dbReference type="SAM" id="SignalP"/>
    </source>
</evidence>
<evidence type="ECO:0000313" key="4">
    <source>
        <dbReference type="EMBL" id="EIE26455.1"/>
    </source>
</evidence>
<evidence type="ECO:0000313" key="5">
    <source>
        <dbReference type="Proteomes" id="UP000007264"/>
    </source>
</evidence>
<dbReference type="GeneID" id="17044465"/>
<accession>I0Z736</accession>
<dbReference type="PROSITE" id="PS50059">
    <property type="entry name" value="FKBP_PPIASE"/>
    <property type="match status" value="1"/>
</dbReference>
<feature type="chain" id="PRO_5003637542" description="peptidylprolyl isomerase" evidence="2">
    <location>
        <begin position="27"/>
        <end position="171"/>
    </location>
</feature>
<dbReference type="InterPro" id="IPR046357">
    <property type="entry name" value="PPIase_dom_sf"/>
</dbReference>
<gene>
    <name evidence="4" type="ORF">COCSUDRAFT_39550</name>
</gene>
<keyword evidence="1" id="KW-0697">Rotamase</keyword>
<sequence>MTRRRSQLLSVAAGAALLAVPDAAHAIVKGFEPMAAIKGKDYGKQRQSYSDYTRTESGLQYQDLREGTGKGAKPGAQAKGGSFAKDKDFFRFTLGRGEVIPAFEEAVLSMKEGGIRRIVVPVELGYPDFDMNKLGPSPTTFSGQRALDFVLRNQGLIDKTLLFDIELVKVS</sequence>
<reference evidence="4 5" key="1">
    <citation type="journal article" date="2012" name="Genome Biol.">
        <title>The genome of the polar eukaryotic microalga coccomyxa subellipsoidea reveals traits of cold adaptation.</title>
        <authorList>
            <person name="Blanc G."/>
            <person name="Agarkova I."/>
            <person name="Grimwood J."/>
            <person name="Kuo A."/>
            <person name="Brueggeman A."/>
            <person name="Dunigan D."/>
            <person name="Gurnon J."/>
            <person name="Ladunga I."/>
            <person name="Lindquist E."/>
            <person name="Lucas S."/>
            <person name="Pangilinan J."/>
            <person name="Proschold T."/>
            <person name="Salamov A."/>
            <person name="Schmutz J."/>
            <person name="Weeks D."/>
            <person name="Yamada T."/>
            <person name="Claverie J.M."/>
            <person name="Grigoriev I."/>
            <person name="Van Etten J."/>
            <person name="Lomsadze A."/>
            <person name="Borodovsky M."/>
        </authorList>
    </citation>
    <scope>NUCLEOTIDE SEQUENCE [LARGE SCALE GENOMIC DNA]</scope>
    <source>
        <strain evidence="4 5">C-169</strain>
    </source>
</reference>
<dbReference type="PROSITE" id="PS51318">
    <property type="entry name" value="TAT"/>
    <property type="match status" value="1"/>
</dbReference>
<dbReference type="PANTHER" id="PTHR47717:SF1">
    <property type="entry name" value="PEPTIDYL-PROLYL CIS-TRANS ISOMERASE FKBP19, CHLOROPLASTIC"/>
    <property type="match status" value="1"/>
</dbReference>
<comment type="catalytic activity">
    <reaction evidence="1">
        <text>[protein]-peptidylproline (omega=180) = [protein]-peptidylproline (omega=0)</text>
        <dbReference type="Rhea" id="RHEA:16237"/>
        <dbReference type="Rhea" id="RHEA-COMP:10747"/>
        <dbReference type="Rhea" id="RHEA-COMP:10748"/>
        <dbReference type="ChEBI" id="CHEBI:83833"/>
        <dbReference type="ChEBI" id="CHEBI:83834"/>
        <dbReference type="EC" id="5.2.1.8"/>
    </reaction>
</comment>